<dbReference type="InterPro" id="IPR000477">
    <property type="entry name" value="RT_dom"/>
</dbReference>
<dbReference type="EMBL" id="OIVN01005210">
    <property type="protein sequence ID" value="SPD21380.1"/>
    <property type="molecule type" value="Genomic_DNA"/>
</dbReference>
<dbReference type="InterPro" id="IPR043502">
    <property type="entry name" value="DNA/RNA_pol_sf"/>
</dbReference>
<accession>A0A2N9IBE1</accession>
<name>A0A2N9IBE1_FAGSY</name>
<feature type="domain" description="Reverse transcriptase" evidence="1">
    <location>
        <begin position="1"/>
        <end position="185"/>
    </location>
</feature>
<sequence>MALKIDTEKAFDTMEWSFLLNVLCLHGFGPTWINWVSQCISTPTFSFLINGSPFGNIKSSRGLRQGDPLSPFLYIIGADVLSRLIQSVESLGSLQGIKISPGYPQISHLQFADDLLIFSKANPTNAATILDCLASYQSWSGQKINYSKSGVIFNKNTVGQTSANLCHLLNLKKASPTTKHPGLPLELNRAKSSSLDLIEKIQNRVAGWKTKLLSQVARITLISNVAASIPTYTMSSLLLPKIICNKIDSTLYGFWWGAGLRKNHMCLKSWKSICQPKSYGGLGLRRTLDTNYALIFKLGWSLAAEEDKACVSLLKSKYLKGVPFM</sequence>
<dbReference type="SUPFAM" id="SSF56672">
    <property type="entry name" value="DNA/RNA polymerases"/>
    <property type="match status" value="1"/>
</dbReference>
<dbReference type="AlphaFoldDB" id="A0A2N9IBE1"/>
<reference evidence="2" key="1">
    <citation type="submission" date="2018-02" db="EMBL/GenBank/DDBJ databases">
        <authorList>
            <person name="Cohen D.B."/>
            <person name="Kent A.D."/>
        </authorList>
    </citation>
    <scope>NUCLEOTIDE SEQUENCE</scope>
</reference>
<evidence type="ECO:0000313" key="2">
    <source>
        <dbReference type="EMBL" id="SPD21380.1"/>
    </source>
</evidence>
<proteinExistence type="predicted"/>
<evidence type="ECO:0000259" key="1">
    <source>
        <dbReference type="PROSITE" id="PS50878"/>
    </source>
</evidence>
<dbReference type="Pfam" id="PF00078">
    <property type="entry name" value="RVT_1"/>
    <property type="match status" value="1"/>
</dbReference>
<dbReference type="PROSITE" id="PS50878">
    <property type="entry name" value="RT_POL"/>
    <property type="match status" value="1"/>
</dbReference>
<dbReference type="PANTHER" id="PTHR33116:SF86">
    <property type="entry name" value="REVERSE TRANSCRIPTASE DOMAIN-CONTAINING PROTEIN"/>
    <property type="match status" value="1"/>
</dbReference>
<protein>
    <recommendedName>
        <fullName evidence="1">Reverse transcriptase domain-containing protein</fullName>
    </recommendedName>
</protein>
<organism evidence="2">
    <name type="scientific">Fagus sylvatica</name>
    <name type="common">Beechnut</name>
    <dbReference type="NCBI Taxonomy" id="28930"/>
    <lineage>
        <taxon>Eukaryota</taxon>
        <taxon>Viridiplantae</taxon>
        <taxon>Streptophyta</taxon>
        <taxon>Embryophyta</taxon>
        <taxon>Tracheophyta</taxon>
        <taxon>Spermatophyta</taxon>
        <taxon>Magnoliopsida</taxon>
        <taxon>eudicotyledons</taxon>
        <taxon>Gunneridae</taxon>
        <taxon>Pentapetalae</taxon>
        <taxon>rosids</taxon>
        <taxon>fabids</taxon>
        <taxon>Fagales</taxon>
        <taxon>Fagaceae</taxon>
        <taxon>Fagus</taxon>
    </lineage>
</organism>
<gene>
    <name evidence="2" type="ORF">FSB_LOCUS49262</name>
</gene>
<dbReference type="PANTHER" id="PTHR33116">
    <property type="entry name" value="REVERSE TRANSCRIPTASE ZINC-BINDING DOMAIN-CONTAINING PROTEIN-RELATED-RELATED"/>
    <property type="match status" value="1"/>
</dbReference>